<name>A0A016V8F2_9BILA</name>
<keyword evidence="1" id="KW-0812">Transmembrane</keyword>
<dbReference type="AlphaFoldDB" id="A0A016V8F2"/>
<keyword evidence="3" id="KW-1185">Reference proteome</keyword>
<keyword evidence="1" id="KW-1133">Transmembrane helix</keyword>
<sequence length="97" mass="11318">MAERLYQRIIENMSDGICKCAEPEYDKRRHRFIDLTDFFAVHHSMGLVAAFSLFMTPLLLKVVALARFIYRLASSDCVFICLCIQHCHAHIHVYQVE</sequence>
<accession>A0A016V8F2</accession>
<comment type="caution">
    <text evidence="2">The sequence shown here is derived from an EMBL/GenBank/DDBJ whole genome shotgun (WGS) entry which is preliminary data.</text>
</comment>
<dbReference type="Proteomes" id="UP000024635">
    <property type="component" value="Unassembled WGS sequence"/>
</dbReference>
<keyword evidence="1" id="KW-0472">Membrane</keyword>
<evidence type="ECO:0000313" key="3">
    <source>
        <dbReference type="Proteomes" id="UP000024635"/>
    </source>
</evidence>
<organism evidence="2 3">
    <name type="scientific">Ancylostoma ceylanicum</name>
    <dbReference type="NCBI Taxonomy" id="53326"/>
    <lineage>
        <taxon>Eukaryota</taxon>
        <taxon>Metazoa</taxon>
        <taxon>Ecdysozoa</taxon>
        <taxon>Nematoda</taxon>
        <taxon>Chromadorea</taxon>
        <taxon>Rhabditida</taxon>
        <taxon>Rhabditina</taxon>
        <taxon>Rhabditomorpha</taxon>
        <taxon>Strongyloidea</taxon>
        <taxon>Ancylostomatidae</taxon>
        <taxon>Ancylostomatinae</taxon>
        <taxon>Ancylostoma</taxon>
    </lineage>
</organism>
<dbReference type="EMBL" id="JARK01001351">
    <property type="protein sequence ID" value="EYC23302.1"/>
    <property type="molecule type" value="Genomic_DNA"/>
</dbReference>
<protein>
    <submittedName>
        <fullName evidence="2">Uncharacterized protein</fullName>
    </submittedName>
</protein>
<evidence type="ECO:0000313" key="2">
    <source>
        <dbReference type="EMBL" id="EYC23302.1"/>
    </source>
</evidence>
<reference evidence="3" key="1">
    <citation type="journal article" date="2015" name="Nat. Genet.">
        <title>The genome and transcriptome of the zoonotic hookworm Ancylostoma ceylanicum identify infection-specific gene families.</title>
        <authorList>
            <person name="Schwarz E.M."/>
            <person name="Hu Y."/>
            <person name="Antoshechkin I."/>
            <person name="Miller M.M."/>
            <person name="Sternberg P.W."/>
            <person name="Aroian R.V."/>
        </authorList>
    </citation>
    <scope>NUCLEOTIDE SEQUENCE</scope>
    <source>
        <strain evidence="3">HY135</strain>
    </source>
</reference>
<gene>
    <name evidence="2" type="primary">Acey_s0015.g2579</name>
    <name evidence="2" type="ORF">Y032_0015g2579</name>
</gene>
<proteinExistence type="predicted"/>
<feature type="transmembrane region" description="Helical" evidence="1">
    <location>
        <begin position="45"/>
        <end position="66"/>
    </location>
</feature>
<evidence type="ECO:0000256" key="1">
    <source>
        <dbReference type="SAM" id="Phobius"/>
    </source>
</evidence>